<comment type="caution">
    <text evidence="2">The sequence shown here is derived from an EMBL/GenBank/DDBJ whole genome shotgun (WGS) entry which is preliminary data.</text>
</comment>
<dbReference type="SUPFAM" id="SSF53448">
    <property type="entry name" value="Nucleotide-diphospho-sugar transferases"/>
    <property type="match status" value="1"/>
</dbReference>
<dbReference type="OrthoDB" id="9802649at2"/>
<name>A0A553V0Y8_9DEIO</name>
<sequence length="257" mass="29755">MTKRVECGEELMTVKDTSSMRNMISVCMATYNGERHIAEQLSSIISQISEYDEIVIVDDCSSDFTLEIVRGFDDPRIRIFRNSKNLGVIRTFEKAIEESIGDLIFLSDQDDVWMPCKVQTSLEIFDGQHADLILADAYILVDGSVQLDTFFEFRRSSLGFTRNFFKNSFVGCCMSFRSSMKDYFLPFPDIISMHDFWIGEIISVFGSVVKTDERMILYRRHENNVTDMSRSSIPKIVVMRFKNFYALFIRIVGIKFL</sequence>
<dbReference type="GO" id="GO:0016758">
    <property type="term" value="F:hexosyltransferase activity"/>
    <property type="evidence" value="ECO:0007669"/>
    <property type="project" value="UniProtKB-ARBA"/>
</dbReference>
<evidence type="ECO:0000313" key="3">
    <source>
        <dbReference type="Proteomes" id="UP000316092"/>
    </source>
</evidence>
<reference evidence="2 3" key="1">
    <citation type="submission" date="2019-07" db="EMBL/GenBank/DDBJ databases">
        <title>Deinococcus detaillus sp. nov., isolated from humus soil in Antarctica.</title>
        <authorList>
            <person name="Zhang K."/>
        </authorList>
    </citation>
    <scope>NUCLEOTIDE SEQUENCE [LARGE SCALE GENOMIC DNA]</scope>
    <source>
        <strain evidence="2 3">H1</strain>
    </source>
</reference>
<dbReference type="AlphaFoldDB" id="A0A553V0Y8"/>
<dbReference type="EMBL" id="VKDB01000006">
    <property type="protein sequence ID" value="TSA86140.1"/>
    <property type="molecule type" value="Genomic_DNA"/>
</dbReference>
<feature type="domain" description="Glycosyltransferase 2-like" evidence="1">
    <location>
        <begin position="25"/>
        <end position="149"/>
    </location>
</feature>
<dbReference type="PANTHER" id="PTHR22916:SF3">
    <property type="entry name" value="UDP-GLCNAC:BETAGAL BETA-1,3-N-ACETYLGLUCOSAMINYLTRANSFERASE-LIKE PROTEIN 1"/>
    <property type="match status" value="1"/>
</dbReference>
<organism evidence="2 3">
    <name type="scientific">Deinococcus detaillensis</name>
    <dbReference type="NCBI Taxonomy" id="2592048"/>
    <lineage>
        <taxon>Bacteria</taxon>
        <taxon>Thermotogati</taxon>
        <taxon>Deinococcota</taxon>
        <taxon>Deinococci</taxon>
        <taxon>Deinococcales</taxon>
        <taxon>Deinococcaceae</taxon>
        <taxon>Deinococcus</taxon>
    </lineage>
</organism>
<evidence type="ECO:0000313" key="2">
    <source>
        <dbReference type="EMBL" id="TSA86140.1"/>
    </source>
</evidence>
<dbReference type="InterPro" id="IPR001173">
    <property type="entry name" value="Glyco_trans_2-like"/>
</dbReference>
<dbReference type="Pfam" id="PF00535">
    <property type="entry name" value="Glycos_transf_2"/>
    <property type="match status" value="1"/>
</dbReference>
<dbReference type="PANTHER" id="PTHR22916">
    <property type="entry name" value="GLYCOSYLTRANSFERASE"/>
    <property type="match status" value="1"/>
</dbReference>
<keyword evidence="2" id="KW-0808">Transferase</keyword>
<protein>
    <submittedName>
        <fullName evidence="2">Glycosyltransferase family 2 protein</fullName>
    </submittedName>
</protein>
<keyword evidence="3" id="KW-1185">Reference proteome</keyword>
<dbReference type="CDD" id="cd04196">
    <property type="entry name" value="GT_2_like_d"/>
    <property type="match status" value="1"/>
</dbReference>
<accession>A0A553V0Y8</accession>
<dbReference type="Gene3D" id="3.90.550.10">
    <property type="entry name" value="Spore Coat Polysaccharide Biosynthesis Protein SpsA, Chain A"/>
    <property type="match status" value="1"/>
</dbReference>
<proteinExistence type="predicted"/>
<gene>
    <name evidence="2" type="ORF">FNU79_08135</name>
</gene>
<evidence type="ECO:0000259" key="1">
    <source>
        <dbReference type="Pfam" id="PF00535"/>
    </source>
</evidence>
<dbReference type="Proteomes" id="UP000316092">
    <property type="component" value="Unassembled WGS sequence"/>
</dbReference>
<dbReference type="InterPro" id="IPR029044">
    <property type="entry name" value="Nucleotide-diphossugar_trans"/>
</dbReference>